<gene>
    <name evidence="1" type="ORF">ILEXP_LOCUS49919</name>
</gene>
<dbReference type="Proteomes" id="UP001642360">
    <property type="component" value="Unassembled WGS sequence"/>
</dbReference>
<name>A0ABC8UG57_9AQUA</name>
<accession>A0ABC8UG57</accession>
<sequence length="66" mass="7754">MPIHFSLSPISLSRLSLFSLRTKERTPPELLRSSSLNLDPISDFFSQRIRLPRRKKNCLEKRRESA</sequence>
<evidence type="ECO:0000313" key="2">
    <source>
        <dbReference type="Proteomes" id="UP001642360"/>
    </source>
</evidence>
<dbReference type="EMBL" id="CAUOFW020007614">
    <property type="protein sequence ID" value="CAK9179968.1"/>
    <property type="molecule type" value="Genomic_DNA"/>
</dbReference>
<organism evidence="1 2">
    <name type="scientific">Ilex paraguariensis</name>
    <name type="common">yerba mate</name>
    <dbReference type="NCBI Taxonomy" id="185542"/>
    <lineage>
        <taxon>Eukaryota</taxon>
        <taxon>Viridiplantae</taxon>
        <taxon>Streptophyta</taxon>
        <taxon>Embryophyta</taxon>
        <taxon>Tracheophyta</taxon>
        <taxon>Spermatophyta</taxon>
        <taxon>Magnoliopsida</taxon>
        <taxon>eudicotyledons</taxon>
        <taxon>Gunneridae</taxon>
        <taxon>Pentapetalae</taxon>
        <taxon>asterids</taxon>
        <taxon>campanulids</taxon>
        <taxon>Aquifoliales</taxon>
        <taxon>Aquifoliaceae</taxon>
        <taxon>Ilex</taxon>
    </lineage>
</organism>
<comment type="caution">
    <text evidence="1">The sequence shown here is derived from an EMBL/GenBank/DDBJ whole genome shotgun (WGS) entry which is preliminary data.</text>
</comment>
<protein>
    <submittedName>
        <fullName evidence="1">Uncharacterized protein</fullName>
    </submittedName>
</protein>
<feature type="non-terminal residue" evidence="1">
    <location>
        <position position="66"/>
    </location>
</feature>
<keyword evidence="2" id="KW-1185">Reference proteome</keyword>
<dbReference type="AlphaFoldDB" id="A0ABC8UG57"/>
<evidence type="ECO:0000313" key="1">
    <source>
        <dbReference type="EMBL" id="CAK9179968.1"/>
    </source>
</evidence>
<reference evidence="1 2" key="1">
    <citation type="submission" date="2024-02" db="EMBL/GenBank/DDBJ databases">
        <authorList>
            <person name="Vignale AGUSTIN F."/>
            <person name="Sosa J E."/>
            <person name="Modenutti C."/>
        </authorList>
    </citation>
    <scope>NUCLEOTIDE SEQUENCE [LARGE SCALE GENOMIC DNA]</scope>
</reference>
<proteinExistence type="predicted"/>